<evidence type="ECO:0000259" key="1">
    <source>
        <dbReference type="Pfam" id="PF03732"/>
    </source>
</evidence>
<keyword evidence="3" id="KW-1185">Reference proteome</keyword>
<dbReference type="InterPro" id="IPR005162">
    <property type="entry name" value="Retrotrans_gag_dom"/>
</dbReference>
<organism evidence="2 3">
    <name type="scientific">Mucuna pruriens</name>
    <name type="common">Velvet bean</name>
    <name type="synonym">Dolichos pruriens</name>
    <dbReference type="NCBI Taxonomy" id="157652"/>
    <lineage>
        <taxon>Eukaryota</taxon>
        <taxon>Viridiplantae</taxon>
        <taxon>Streptophyta</taxon>
        <taxon>Embryophyta</taxon>
        <taxon>Tracheophyta</taxon>
        <taxon>Spermatophyta</taxon>
        <taxon>Magnoliopsida</taxon>
        <taxon>eudicotyledons</taxon>
        <taxon>Gunneridae</taxon>
        <taxon>Pentapetalae</taxon>
        <taxon>rosids</taxon>
        <taxon>fabids</taxon>
        <taxon>Fabales</taxon>
        <taxon>Fabaceae</taxon>
        <taxon>Papilionoideae</taxon>
        <taxon>50 kb inversion clade</taxon>
        <taxon>NPAAA clade</taxon>
        <taxon>indigoferoid/millettioid clade</taxon>
        <taxon>Phaseoleae</taxon>
        <taxon>Mucuna</taxon>
    </lineage>
</organism>
<comment type="caution">
    <text evidence="2">The sequence shown here is derived from an EMBL/GenBank/DDBJ whole genome shotgun (WGS) entry which is preliminary data.</text>
</comment>
<protein>
    <recommendedName>
        <fullName evidence="1">Retrotransposon gag domain-containing protein</fullName>
    </recommendedName>
</protein>
<evidence type="ECO:0000313" key="2">
    <source>
        <dbReference type="EMBL" id="RDX72560.1"/>
    </source>
</evidence>
<dbReference type="OrthoDB" id="1689420at2759"/>
<sequence>MTRKRSSCSLHPFNPEIEKTLNRIRKSKNISHCTSRTQWKTITGFEGASDAGCVVPVMYPQLEPTQSYELKFGLRHMLPKFHGLAGEDPHKHLKEFHVVYSTMRPQGIPEDYIKMKVFPFSLDRAAKDWLYLQPVMFNTWGDIKRMFLKKFFSVSRIAAIRKEICEIHQHSRETLHEYWERFNKLYTTCPHHQINEQLLL</sequence>
<dbReference type="AlphaFoldDB" id="A0A371F2P0"/>
<dbReference type="PANTHER" id="PTHR33223">
    <property type="entry name" value="CCHC-TYPE DOMAIN-CONTAINING PROTEIN"/>
    <property type="match status" value="1"/>
</dbReference>
<evidence type="ECO:0000313" key="3">
    <source>
        <dbReference type="Proteomes" id="UP000257109"/>
    </source>
</evidence>
<accession>A0A371F2P0</accession>
<dbReference type="Proteomes" id="UP000257109">
    <property type="component" value="Unassembled WGS sequence"/>
</dbReference>
<feature type="domain" description="Retrotransposon gag" evidence="1">
    <location>
        <begin position="116"/>
        <end position="197"/>
    </location>
</feature>
<reference evidence="2" key="1">
    <citation type="submission" date="2018-05" db="EMBL/GenBank/DDBJ databases">
        <title>Draft genome of Mucuna pruriens seed.</title>
        <authorList>
            <person name="Nnadi N.E."/>
            <person name="Vos R."/>
            <person name="Hasami M.H."/>
            <person name="Devisetty U.K."/>
            <person name="Aguiy J.C."/>
        </authorList>
    </citation>
    <scope>NUCLEOTIDE SEQUENCE [LARGE SCALE GENOMIC DNA]</scope>
    <source>
        <strain evidence="2">JCA_2017</strain>
    </source>
</reference>
<feature type="non-terminal residue" evidence="2">
    <location>
        <position position="1"/>
    </location>
</feature>
<dbReference type="PANTHER" id="PTHR33223:SF3">
    <property type="match status" value="1"/>
</dbReference>
<gene>
    <name evidence="2" type="ORF">CR513_47946</name>
</gene>
<proteinExistence type="predicted"/>
<dbReference type="Pfam" id="PF03732">
    <property type="entry name" value="Retrotrans_gag"/>
    <property type="match status" value="1"/>
</dbReference>
<name>A0A371F2P0_MUCPR</name>
<dbReference type="EMBL" id="QJKJ01010861">
    <property type="protein sequence ID" value="RDX72560.1"/>
    <property type="molecule type" value="Genomic_DNA"/>
</dbReference>